<accession>A0AA88H7P8</accession>
<evidence type="ECO:0000313" key="4">
    <source>
        <dbReference type="EMBL" id="KAK2706810.1"/>
    </source>
</evidence>
<comment type="caution">
    <text evidence="4">The sequence shown here is derived from an EMBL/GenBank/DDBJ whole genome shotgun (WGS) entry which is preliminary data.</text>
</comment>
<reference evidence="4" key="1">
    <citation type="submission" date="2023-07" db="EMBL/GenBank/DDBJ databases">
        <title>Chromosome-level genome assembly of Artemia franciscana.</title>
        <authorList>
            <person name="Jo E."/>
        </authorList>
    </citation>
    <scope>NUCLEOTIDE SEQUENCE</scope>
    <source>
        <tissue evidence="4">Whole body</tissue>
    </source>
</reference>
<sequence>MSVKDIAQLDSSDFSDVESLTNMIELKTYKALYKGSTSVMIKEFTGCDGNAFDQEAVLLQRLKHKNIVKYLGTTSLSTIWEGPQHVYDYPSKGSLRDNLIDRKLSINTRISIARDVASGMKHMSNSNIIKRNLSIENILLKEDDTAIVSDLMSAYVIPDKDKKGKYGEIQDFPRVAPEVFSGGEYGTSSDVYSFGVVLAEITCHCPLEQVKVISYTPEKSIDTQIFEANIPKDKNSIELYNIAKKCLRVDANERPSFTEIVGYLSKIYQALPKEEERKDIVESKGVSGLINRFNR</sequence>
<keyword evidence="5" id="KW-1185">Reference proteome</keyword>
<dbReference type="PANTHER" id="PTHR27001">
    <property type="entry name" value="OS01G0253100 PROTEIN"/>
    <property type="match status" value="1"/>
</dbReference>
<proteinExistence type="predicted"/>
<dbReference type="AlphaFoldDB" id="A0AA88H7P8"/>
<protein>
    <recommendedName>
        <fullName evidence="3">Protein kinase domain-containing protein</fullName>
    </recommendedName>
</protein>
<dbReference type="SUPFAM" id="SSF56112">
    <property type="entry name" value="Protein kinase-like (PK-like)"/>
    <property type="match status" value="1"/>
</dbReference>
<dbReference type="InterPro" id="IPR011009">
    <property type="entry name" value="Kinase-like_dom_sf"/>
</dbReference>
<dbReference type="PROSITE" id="PS50011">
    <property type="entry name" value="PROTEIN_KINASE_DOM"/>
    <property type="match status" value="1"/>
</dbReference>
<dbReference type="EMBL" id="JAVRJZ010000019">
    <property type="protein sequence ID" value="KAK2706810.1"/>
    <property type="molecule type" value="Genomic_DNA"/>
</dbReference>
<evidence type="ECO:0000256" key="1">
    <source>
        <dbReference type="ARBA" id="ARBA00022741"/>
    </source>
</evidence>
<dbReference type="GO" id="GO:0005886">
    <property type="term" value="C:plasma membrane"/>
    <property type="evidence" value="ECO:0007669"/>
    <property type="project" value="TreeGrafter"/>
</dbReference>
<dbReference type="Proteomes" id="UP001187531">
    <property type="component" value="Unassembled WGS sequence"/>
</dbReference>
<dbReference type="GO" id="GO:0004672">
    <property type="term" value="F:protein kinase activity"/>
    <property type="evidence" value="ECO:0007669"/>
    <property type="project" value="InterPro"/>
</dbReference>
<keyword evidence="1" id="KW-0547">Nucleotide-binding</keyword>
<dbReference type="Gene3D" id="1.10.510.10">
    <property type="entry name" value="Transferase(Phosphotransferase) domain 1"/>
    <property type="match status" value="1"/>
</dbReference>
<dbReference type="Pfam" id="PF07714">
    <property type="entry name" value="PK_Tyr_Ser-Thr"/>
    <property type="match status" value="1"/>
</dbReference>
<dbReference type="InterPro" id="IPR001245">
    <property type="entry name" value="Ser-Thr/Tyr_kinase_cat_dom"/>
</dbReference>
<organism evidence="4 5">
    <name type="scientific">Artemia franciscana</name>
    <name type="common">Brine shrimp</name>
    <name type="synonym">Artemia sanfranciscana</name>
    <dbReference type="NCBI Taxonomy" id="6661"/>
    <lineage>
        <taxon>Eukaryota</taxon>
        <taxon>Metazoa</taxon>
        <taxon>Ecdysozoa</taxon>
        <taxon>Arthropoda</taxon>
        <taxon>Crustacea</taxon>
        <taxon>Branchiopoda</taxon>
        <taxon>Anostraca</taxon>
        <taxon>Artemiidae</taxon>
        <taxon>Artemia</taxon>
    </lineage>
</organism>
<dbReference type="InterPro" id="IPR000719">
    <property type="entry name" value="Prot_kinase_dom"/>
</dbReference>
<evidence type="ECO:0000259" key="3">
    <source>
        <dbReference type="PROSITE" id="PS50011"/>
    </source>
</evidence>
<dbReference type="PANTHER" id="PTHR27001:SF931">
    <property type="entry name" value="OS11G0664100 PROTEIN"/>
    <property type="match status" value="1"/>
</dbReference>
<gene>
    <name evidence="4" type="ORF">QYM36_014743</name>
</gene>
<feature type="domain" description="Protein kinase" evidence="3">
    <location>
        <begin position="3"/>
        <end position="271"/>
    </location>
</feature>
<evidence type="ECO:0000313" key="5">
    <source>
        <dbReference type="Proteomes" id="UP001187531"/>
    </source>
</evidence>
<name>A0AA88H7P8_ARTSF</name>
<evidence type="ECO:0000256" key="2">
    <source>
        <dbReference type="ARBA" id="ARBA00022840"/>
    </source>
</evidence>
<dbReference type="GO" id="GO:0005524">
    <property type="term" value="F:ATP binding"/>
    <property type="evidence" value="ECO:0007669"/>
    <property type="project" value="UniProtKB-KW"/>
</dbReference>
<dbReference type="Gene3D" id="3.30.200.20">
    <property type="entry name" value="Phosphorylase Kinase, domain 1"/>
    <property type="match status" value="1"/>
</dbReference>
<keyword evidence="2" id="KW-0067">ATP-binding</keyword>